<organism evidence="1 2">
    <name type="scientific">Araneus ventricosus</name>
    <name type="common">Orbweaver spider</name>
    <name type="synonym">Epeira ventricosa</name>
    <dbReference type="NCBI Taxonomy" id="182803"/>
    <lineage>
        <taxon>Eukaryota</taxon>
        <taxon>Metazoa</taxon>
        <taxon>Ecdysozoa</taxon>
        <taxon>Arthropoda</taxon>
        <taxon>Chelicerata</taxon>
        <taxon>Arachnida</taxon>
        <taxon>Araneae</taxon>
        <taxon>Araneomorphae</taxon>
        <taxon>Entelegynae</taxon>
        <taxon>Araneoidea</taxon>
        <taxon>Araneidae</taxon>
        <taxon>Araneus</taxon>
    </lineage>
</organism>
<comment type="caution">
    <text evidence="1">The sequence shown here is derived from an EMBL/GenBank/DDBJ whole genome shotgun (WGS) entry which is preliminary data.</text>
</comment>
<keyword evidence="2" id="KW-1185">Reference proteome</keyword>
<sequence>MRIESNDVLAKSIFPSRSLTGRMVAAPASRALGREFYPGLSSYSVFAIICNEFAMQLAASSSYGDFEACVNLLQACFTLAYLSLQIFRKFADLQCKCAAN</sequence>
<reference evidence="1 2" key="1">
    <citation type="journal article" date="2019" name="Sci. Rep.">
        <title>Orb-weaving spider Araneus ventricosus genome elucidates the spidroin gene catalogue.</title>
        <authorList>
            <person name="Kono N."/>
            <person name="Nakamura H."/>
            <person name="Ohtoshi R."/>
            <person name="Moran D.A.P."/>
            <person name="Shinohara A."/>
            <person name="Yoshida Y."/>
            <person name="Fujiwara M."/>
            <person name="Mori M."/>
            <person name="Tomita M."/>
            <person name="Arakawa K."/>
        </authorList>
    </citation>
    <scope>NUCLEOTIDE SEQUENCE [LARGE SCALE GENOMIC DNA]</scope>
</reference>
<evidence type="ECO:0000313" key="1">
    <source>
        <dbReference type="EMBL" id="GBN72153.1"/>
    </source>
</evidence>
<dbReference type="AlphaFoldDB" id="A0A4Y2R8W0"/>
<name>A0A4Y2R8W0_ARAVE</name>
<gene>
    <name evidence="1" type="ORF">AVEN_153186_1</name>
</gene>
<dbReference type="EMBL" id="BGPR01016190">
    <property type="protein sequence ID" value="GBN72153.1"/>
    <property type="molecule type" value="Genomic_DNA"/>
</dbReference>
<dbReference type="Proteomes" id="UP000499080">
    <property type="component" value="Unassembled WGS sequence"/>
</dbReference>
<protein>
    <submittedName>
        <fullName evidence="1">Uncharacterized protein</fullName>
    </submittedName>
</protein>
<accession>A0A4Y2R8W0</accession>
<evidence type="ECO:0000313" key="2">
    <source>
        <dbReference type="Proteomes" id="UP000499080"/>
    </source>
</evidence>
<proteinExistence type="predicted"/>